<sequence length="268" mass="31339">MNNDKNNSKNEALYFQVMYSRRNWISELFLQIFFAVSSRPRMLLETPIRRNMGERYFNFSSALFLAFVLAVYPILKEKFYLFTRLGGYDVEFSMANFIMHYFTWYIYIAVFVYSAFQRYNEVRHLPGVFDFARFSLSNGYIHPFFRSLIINGERADRRTIETVLEPGLFFLGGLVLWIFGQSIGLLLLICSIFYSLSYISAYQQADHVIMDKIDAAIVNEELGRTIIEGREIEETRGFSFMGRRPADPTLQRQMVAVLTGQDETFALV</sequence>
<keyword evidence="1" id="KW-1133">Transmembrane helix</keyword>
<dbReference type="RefSeq" id="WP_248476377.1">
    <property type="nucleotide sequence ID" value="NZ_JALPRF010000001.1"/>
</dbReference>
<gene>
    <name evidence="2" type="ORF">M0L20_07810</name>
</gene>
<proteinExistence type="predicted"/>
<protein>
    <recommendedName>
        <fullName evidence="4">ABC transporter ATP-binding protein</fullName>
    </recommendedName>
</protein>
<evidence type="ECO:0000313" key="2">
    <source>
        <dbReference type="EMBL" id="MCK8491754.1"/>
    </source>
</evidence>
<organism evidence="2 3">
    <name type="scientific">Spirosoma liriopis</name>
    <dbReference type="NCBI Taxonomy" id="2937440"/>
    <lineage>
        <taxon>Bacteria</taxon>
        <taxon>Pseudomonadati</taxon>
        <taxon>Bacteroidota</taxon>
        <taxon>Cytophagia</taxon>
        <taxon>Cytophagales</taxon>
        <taxon>Cytophagaceae</taxon>
        <taxon>Spirosoma</taxon>
    </lineage>
</organism>
<feature type="transmembrane region" description="Helical" evidence="1">
    <location>
        <begin position="95"/>
        <end position="116"/>
    </location>
</feature>
<name>A0ABT0HHW7_9BACT</name>
<evidence type="ECO:0000313" key="3">
    <source>
        <dbReference type="Proteomes" id="UP001202180"/>
    </source>
</evidence>
<keyword evidence="1" id="KW-0472">Membrane</keyword>
<keyword evidence="3" id="KW-1185">Reference proteome</keyword>
<evidence type="ECO:0000256" key="1">
    <source>
        <dbReference type="SAM" id="Phobius"/>
    </source>
</evidence>
<dbReference type="Proteomes" id="UP001202180">
    <property type="component" value="Unassembled WGS sequence"/>
</dbReference>
<evidence type="ECO:0008006" key="4">
    <source>
        <dbReference type="Google" id="ProtNLM"/>
    </source>
</evidence>
<feature type="transmembrane region" description="Helical" evidence="1">
    <location>
        <begin position="56"/>
        <end position="75"/>
    </location>
</feature>
<accession>A0ABT0HHW7</accession>
<comment type="caution">
    <text evidence="2">The sequence shown here is derived from an EMBL/GenBank/DDBJ whole genome shotgun (WGS) entry which is preliminary data.</text>
</comment>
<dbReference type="EMBL" id="JALPRF010000001">
    <property type="protein sequence ID" value="MCK8491754.1"/>
    <property type="molecule type" value="Genomic_DNA"/>
</dbReference>
<keyword evidence="1" id="KW-0812">Transmembrane</keyword>
<reference evidence="2 3" key="1">
    <citation type="submission" date="2022-04" db="EMBL/GenBank/DDBJ databases">
        <title>Spirosoma sp. strain RP8 genome sequencing and assembly.</title>
        <authorList>
            <person name="Jung Y."/>
        </authorList>
    </citation>
    <scope>NUCLEOTIDE SEQUENCE [LARGE SCALE GENOMIC DNA]</scope>
    <source>
        <strain evidence="2 3">RP8</strain>
    </source>
</reference>
<feature type="transmembrane region" description="Helical" evidence="1">
    <location>
        <begin position="167"/>
        <end position="194"/>
    </location>
</feature>